<dbReference type="Proteomes" id="UP000007879">
    <property type="component" value="Unassembled WGS sequence"/>
</dbReference>
<dbReference type="GO" id="GO:0035091">
    <property type="term" value="F:phosphatidylinositol binding"/>
    <property type="evidence" value="ECO:0007669"/>
    <property type="project" value="InterPro"/>
</dbReference>
<dbReference type="SMART" id="SM00313">
    <property type="entry name" value="PXA"/>
    <property type="match status" value="1"/>
</dbReference>
<dbReference type="Pfam" id="PF08628">
    <property type="entry name" value="Nexin_C"/>
    <property type="match status" value="1"/>
</dbReference>
<feature type="domain" description="PX" evidence="4">
    <location>
        <begin position="320"/>
        <end position="440"/>
    </location>
</feature>
<comment type="similarity">
    <text evidence="1">Belongs to the sorting nexin family.</text>
</comment>
<feature type="domain" description="PXA" evidence="5">
    <location>
        <begin position="69"/>
        <end position="244"/>
    </location>
</feature>
<dbReference type="InterPro" id="IPR001683">
    <property type="entry name" value="PX_dom"/>
</dbReference>
<dbReference type="KEGG" id="aqu:105312292"/>
<dbReference type="PANTHER" id="PTHR22775">
    <property type="entry name" value="SORTING NEXIN"/>
    <property type="match status" value="1"/>
</dbReference>
<dbReference type="InterPro" id="IPR013937">
    <property type="entry name" value="Sorting_nexin_C"/>
</dbReference>
<dbReference type="OrthoDB" id="5772781at2759"/>
<dbReference type="STRING" id="400682.A0A1X7V4S3"/>
<evidence type="ECO:0000259" key="4">
    <source>
        <dbReference type="PROSITE" id="PS50195"/>
    </source>
</evidence>
<protein>
    <recommendedName>
        <fullName evidence="8">PX domain-containing protein</fullName>
    </recommendedName>
</protein>
<dbReference type="PANTHER" id="PTHR22775:SF3">
    <property type="entry name" value="SORTING NEXIN-13"/>
    <property type="match status" value="1"/>
</dbReference>
<evidence type="ECO:0000256" key="3">
    <source>
        <dbReference type="SAM" id="Phobius"/>
    </source>
</evidence>
<organism evidence="6">
    <name type="scientific">Amphimedon queenslandica</name>
    <name type="common">Sponge</name>
    <dbReference type="NCBI Taxonomy" id="400682"/>
    <lineage>
        <taxon>Eukaryota</taxon>
        <taxon>Metazoa</taxon>
        <taxon>Porifera</taxon>
        <taxon>Demospongiae</taxon>
        <taxon>Heteroscleromorpha</taxon>
        <taxon>Haplosclerida</taxon>
        <taxon>Niphatidae</taxon>
        <taxon>Amphimedon</taxon>
    </lineage>
</organism>
<dbReference type="EnsemblMetazoa" id="Aqu2.1.35260_001">
    <property type="protein sequence ID" value="Aqu2.1.35260_001"/>
    <property type="gene ID" value="Aqu2.1.35260"/>
</dbReference>
<keyword evidence="7" id="KW-1185">Reference proteome</keyword>
<dbReference type="eggNOG" id="KOG2101">
    <property type="taxonomic scope" value="Eukaryota"/>
</dbReference>
<keyword evidence="3" id="KW-1133">Transmembrane helix</keyword>
<dbReference type="GO" id="GO:0005769">
    <property type="term" value="C:early endosome"/>
    <property type="evidence" value="ECO:0007669"/>
    <property type="project" value="TreeGrafter"/>
</dbReference>
<evidence type="ECO:0008006" key="8">
    <source>
        <dbReference type="Google" id="ProtNLM"/>
    </source>
</evidence>
<proteinExistence type="inferred from homology"/>
<dbReference type="PROSITE" id="PS51207">
    <property type="entry name" value="PXA"/>
    <property type="match status" value="1"/>
</dbReference>
<evidence type="ECO:0000256" key="1">
    <source>
        <dbReference type="ARBA" id="ARBA00010883"/>
    </source>
</evidence>
<evidence type="ECO:0000259" key="5">
    <source>
        <dbReference type="PROSITE" id="PS51207"/>
    </source>
</evidence>
<dbReference type="InterPro" id="IPR036871">
    <property type="entry name" value="PX_dom_sf"/>
</dbReference>
<evidence type="ECO:0000313" key="6">
    <source>
        <dbReference type="EnsemblMetazoa" id="Aqu2.1.35260_001"/>
    </source>
</evidence>
<dbReference type="Gene3D" id="3.30.1520.10">
    <property type="entry name" value="Phox-like domain"/>
    <property type="match status" value="1"/>
</dbReference>
<dbReference type="EnsemblMetazoa" id="XM_011404823.2">
    <property type="protein sequence ID" value="XP_011403125.1"/>
    <property type="gene ID" value="LOC105312292"/>
</dbReference>
<dbReference type="Pfam" id="PF02194">
    <property type="entry name" value="PXA"/>
    <property type="match status" value="1"/>
</dbReference>
<accession>A0A1X7V4S3</accession>
<keyword evidence="3" id="KW-0472">Membrane</keyword>
<dbReference type="InParanoid" id="A0A1X7V4S3"/>
<dbReference type="InterPro" id="IPR003114">
    <property type="entry name" value="Phox_assoc"/>
</dbReference>
<keyword evidence="3" id="KW-0812">Transmembrane</keyword>
<dbReference type="AlphaFoldDB" id="A0A1X7V4S3"/>
<name>A0A1X7V4S3_AMPQE</name>
<feature type="region of interest" description="Disordered" evidence="2">
    <location>
        <begin position="465"/>
        <end position="484"/>
    </location>
</feature>
<dbReference type="PROSITE" id="PS50195">
    <property type="entry name" value="PX"/>
    <property type="match status" value="1"/>
</dbReference>
<dbReference type="SUPFAM" id="SSF64268">
    <property type="entry name" value="PX domain"/>
    <property type="match status" value="1"/>
</dbReference>
<dbReference type="Pfam" id="PF00787">
    <property type="entry name" value="PX"/>
    <property type="match status" value="1"/>
</dbReference>
<feature type="transmembrane region" description="Helical" evidence="3">
    <location>
        <begin position="6"/>
        <end position="31"/>
    </location>
</feature>
<reference evidence="6" key="2">
    <citation type="submission" date="2017-05" db="UniProtKB">
        <authorList>
            <consortium name="EnsemblMetazoa"/>
        </authorList>
    </citation>
    <scope>IDENTIFICATION</scope>
</reference>
<evidence type="ECO:0000256" key="2">
    <source>
        <dbReference type="SAM" id="MobiDB-lite"/>
    </source>
</evidence>
<dbReference type="SMART" id="SM00312">
    <property type="entry name" value="PX"/>
    <property type="match status" value="1"/>
</dbReference>
<evidence type="ECO:0000313" key="7">
    <source>
        <dbReference type="Proteomes" id="UP000007879"/>
    </source>
</evidence>
<sequence>MWVGLGWYGLLFSSVCSFILGFLAVVLYVAYQQAKRLKSISPFQPVVGRSHELMQETTPTSTTPFSSGNQKVDEELGKVLELCLRDYVRSWYHPLITGSPTLFTQAKETVGVIVADVSKRCQEPDLLPLFMEALVAIFIDHFRQYKAALAQVTADTDVEKCIARSDNEGWALICAGGEAEIAYLRGITDCLLSLALPPDNASNRLVFGLAQDLLSEQVLLPTAHYISTPFYFNSSVIGLTKDSSLNGESLLIALTCATSDEISITLEMTISEITRLKKKGKTELDQFQLNSLNELKNQLTQMREIGRKQAAEVQFRSQFPFLKVVVPEYKTITEGRVKHVDYKLIVKCQHRQGPEEEWITWRRFSDLHDFHLKLKERTPGLPSLKGQTKPFNKLDPAFLEQKKQKMQNYLKFISSQDFLDSHPDLFGDIILFLTGPSYTRQSTELARTVDKLVQPIVTSVRTRAETVKNMSPGPPRKSFDDYDEEEEEEDGLAILLSLLDEVFDVGDQWLQRQLSNLLRQLLGSLLSDKMGQRMMEALDNYASGDNIAELIGQMRSSMWPDGYPAEARKQLPPETLYLMSLLARTKLIGSVPDDLKRLLGSSTTHKGIIRLFGMFQHESLNLRLLYRLMEAFLCSLFPERDLSQGFDTLRSQIRQKYK</sequence>
<reference evidence="7" key="1">
    <citation type="journal article" date="2010" name="Nature">
        <title>The Amphimedon queenslandica genome and the evolution of animal complexity.</title>
        <authorList>
            <person name="Srivastava M."/>
            <person name="Simakov O."/>
            <person name="Chapman J."/>
            <person name="Fahey B."/>
            <person name="Gauthier M.E."/>
            <person name="Mitros T."/>
            <person name="Richards G.S."/>
            <person name="Conaco C."/>
            <person name="Dacre M."/>
            <person name="Hellsten U."/>
            <person name="Larroux C."/>
            <person name="Putnam N.H."/>
            <person name="Stanke M."/>
            <person name="Adamska M."/>
            <person name="Darling A."/>
            <person name="Degnan S.M."/>
            <person name="Oakley T.H."/>
            <person name="Plachetzki D.C."/>
            <person name="Zhai Y."/>
            <person name="Adamski M."/>
            <person name="Calcino A."/>
            <person name="Cummins S.F."/>
            <person name="Goodstein D.M."/>
            <person name="Harris C."/>
            <person name="Jackson D.J."/>
            <person name="Leys S.P."/>
            <person name="Shu S."/>
            <person name="Woodcroft B.J."/>
            <person name="Vervoort M."/>
            <person name="Kosik K.S."/>
            <person name="Manning G."/>
            <person name="Degnan B.M."/>
            <person name="Rokhsar D.S."/>
        </authorList>
    </citation>
    <scope>NUCLEOTIDE SEQUENCE [LARGE SCALE GENOMIC DNA]</scope>
</reference>
<gene>
    <name evidence="6" type="primary">105312292</name>
</gene>